<dbReference type="Proteomes" id="UP000759443">
    <property type="component" value="Unassembled WGS sequence"/>
</dbReference>
<name>A0ABS4DTA5_9HYPH</name>
<comment type="caution">
    <text evidence="1">The sequence shown here is derived from an EMBL/GenBank/DDBJ whole genome shotgun (WGS) entry which is preliminary data.</text>
</comment>
<protein>
    <recommendedName>
        <fullName evidence="3">DUF3445 domain-containing protein</fullName>
    </recommendedName>
</protein>
<dbReference type="EMBL" id="JAGGJU010000001">
    <property type="protein sequence ID" value="MBP1848916.1"/>
    <property type="molecule type" value="Genomic_DNA"/>
</dbReference>
<evidence type="ECO:0008006" key="3">
    <source>
        <dbReference type="Google" id="ProtNLM"/>
    </source>
</evidence>
<sequence length="291" mass="32462">MAAPTYTPYDGSSRPFTIGLSGLDPDRWIEPDGDLASQLAEKRRLAAERLDDILRSSTESLPAQRECLDMLGAYLARWHPNIYRRSADLMTIADSDAVDLADEAHPPIFTAGSLVQDDLVILERKTGGWTITAAHLAFPSSWSLAEKFLQPMDAVHAHVPGFSGGTRNATLVNRIFDNLQPDLPVERFNWSINRAYALYHPPGLKWTREQGEPEHAFIRVERQTLRRLPVTGAIVFTIRIYLDPLAAFKKSPDGKRLARLLSDQLAALAPEQIAYKGLSAWVDALCAYLQE</sequence>
<accession>A0ABS4DTA5</accession>
<gene>
    <name evidence="1" type="ORF">J2Z17_000333</name>
</gene>
<dbReference type="Pfam" id="PF11927">
    <property type="entry name" value="HODM_asu-like"/>
    <property type="match status" value="1"/>
</dbReference>
<evidence type="ECO:0000313" key="1">
    <source>
        <dbReference type="EMBL" id="MBP1848916.1"/>
    </source>
</evidence>
<dbReference type="RefSeq" id="WP_209941620.1">
    <property type="nucleotide sequence ID" value="NZ_JAGGJU010000001.1"/>
</dbReference>
<reference evidence="1 2" key="1">
    <citation type="submission" date="2021-03" db="EMBL/GenBank/DDBJ databases">
        <title>Genomic Encyclopedia of Type Strains, Phase IV (KMG-IV): sequencing the most valuable type-strain genomes for metagenomic binning, comparative biology and taxonomic classification.</title>
        <authorList>
            <person name="Goeker M."/>
        </authorList>
    </citation>
    <scope>NUCLEOTIDE SEQUENCE [LARGE SCALE GENOMIC DNA]</scope>
    <source>
        <strain evidence="1 2">DSM 21600</strain>
    </source>
</reference>
<keyword evidence="2" id="KW-1185">Reference proteome</keyword>
<dbReference type="InterPro" id="IPR021848">
    <property type="entry name" value="HODM_asu-like"/>
</dbReference>
<organism evidence="1 2">
    <name type="scientific">Rhizobium halophytocola</name>
    <dbReference type="NCBI Taxonomy" id="735519"/>
    <lineage>
        <taxon>Bacteria</taxon>
        <taxon>Pseudomonadati</taxon>
        <taxon>Pseudomonadota</taxon>
        <taxon>Alphaproteobacteria</taxon>
        <taxon>Hyphomicrobiales</taxon>
        <taxon>Rhizobiaceae</taxon>
        <taxon>Rhizobium/Agrobacterium group</taxon>
        <taxon>Rhizobium</taxon>
    </lineage>
</organism>
<evidence type="ECO:0000313" key="2">
    <source>
        <dbReference type="Proteomes" id="UP000759443"/>
    </source>
</evidence>
<proteinExistence type="predicted"/>